<evidence type="ECO:0000313" key="16">
    <source>
        <dbReference type="EMBL" id="MET4684332.1"/>
    </source>
</evidence>
<evidence type="ECO:0000256" key="8">
    <source>
        <dbReference type="ARBA" id="ARBA00023077"/>
    </source>
</evidence>
<evidence type="ECO:0000256" key="4">
    <source>
        <dbReference type="ARBA" id="ARBA00022496"/>
    </source>
</evidence>
<keyword evidence="7" id="KW-0406">Ion transport</keyword>
<dbReference type="Gene3D" id="2.40.170.20">
    <property type="entry name" value="TonB-dependent receptor, beta-barrel domain"/>
    <property type="match status" value="1"/>
</dbReference>
<feature type="chain" id="PRO_5046278168" evidence="13">
    <location>
        <begin position="26"/>
        <end position="744"/>
    </location>
</feature>
<dbReference type="Pfam" id="PF07715">
    <property type="entry name" value="Plug"/>
    <property type="match status" value="1"/>
</dbReference>
<proteinExistence type="inferred from homology"/>
<keyword evidence="16" id="KW-0675">Receptor</keyword>
<dbReference type="PANTHER" id="PTHR32552">
    <property type="entry name" value="FERRICHROME IRON RECEPTOR-RELATED"/>
    <property type="match status" value="1"/>
</dbReference>
<keyword evidence="9 11" id="KW-0472">Membrane</keyword>
<evidence type="ECO:0000259" key="15">
    <source>
        <dbReference type="Pfam" id="PF07715"/>
    </source>
</evidence>
<dbReference type="EMBL" id="JBEPTF010000003">
    <property type="protein sequence ID" value="MET4684332.1"/>
    <property type="molecule type" value="Genomic_DNA"/>
</dbReference>
<dbReference type="Pfam" id="PF00593">
    <property type="entry name" value="TonB_dep_Rec_b-barrel"/>
    <property type="match status" value="1"/>
</dbReference>
<evidence type="ECO:0000256" key="3">
    <source>
        <dbReference type="ARBA" id="ARBA00022452"/>
    </source>
</evidence>
<keyword evidence="3 11" id="KW-1134">Transmembrane beta strand</keyword>
<dbReference type="InterPro" id="IPR036942">
    <property type="entry name" value="Beta-barrel_TonB_sf"/>
</dbReference>
<evidence type="ECO:0000256" key="6">
    <source>
        <dbReference type="ARBA" id="ARBA00023004"/>
    </source>
</evidence>
<evidence type="ECO:0000256" key="11">
    <source>
        <dbReference type="PROSITE-ProRule" id="PRU01360"/>
    </source>
</evidence>
<comment type="subcellular location">
    <subcellularLocation>
        <location evidence="1 11">Cell outer membrane</location>
        <topology evidence="1 11">Multi-pass membrane protein</topology>
    </subcellularLocation>
</comment>
<keyword evidence="5 11" id="KW-0812">Transmembrane</keyword>
<protein>
    <submittedName>
        <fullName evidence="16">Iron complex outermembrane receptor protein</fullName>
    </submittedName>
</protein>
<comment type="similarity">
    <text evidence="11 12">Belongs to the TonB-dependent receptor family.</text>
</comment>
<evidence type="ECO:0000256" key="10">
    <source>
        <dbReference type="ARBA" id="ARBA00023237"/>
    </source>
</evidence>
<evidence type="ECO:0000256" key="7">
    <source>
        <dbReference type="ARBA" id="ARBA00023065"/>
    </source>
</evidence>
<dbReference type="Proteomes" id="UP001549313">
    <property type="component" value="Unassembled WGS sequence"/>
</dbReference>
<evidence type="ECO:0000259" key="14">
    <source>
        <dbReference type="Pfam" id="PF00593"/>
    </source>
</evidence>
<feature type="domain" description="TonB-dependent receptor-like beta-barrel" evidence="14">
    <location>
        <begin position="270"/>
        <end position="710"/>
    </location>
</feature>
<dbReference type="InterPro" id="IPR000531">
    <property type="entry name" value="Beta-barrel_TonB"/>
</dbReference>
<feature type="signal peptide" evidence="13">
    <location>
        <begin position="1"/>
        <end position="25"/>
    </location>
</feature>
<evidence type="ECO:0000256" key="13">
    <source>
        <dbReference type="SAM" id="SignalP"/>
    </source>
</evidence>
<evidence type="ECO:0000256" key="5">
    <source>
        <dbReference type="ARBA" id="ARBA00022692"/>
    </source>
</evidence>
<evidence type="ECO:0000256" key="12">
    <source>
        <dbReference type="RuleBase" id="RU003357"/>
    </source>
</evidence>
<sequence>MKHLLLGASGAVLALAAVLPTSAQAQTQAETQTTAVEDIVVTAQRREESSQKVGLALTVLSGADLEKRNIQTVNDLENAVPSMEVDSQLGGGQPQFRIRGVGLTDYAANNTSTVGVYIDEVAYPYGVMTQGQLFDIARIEVLRGPQGTLYGRNTTGGAVSVVTGAPTQTVQAGFSASYGSYDAAKFEGFLSGPVTETLSARLAVAAESGGAWQYHRDTGEALGDRDTQAARLRLNWRPSDLTDVDVNLHYSRDNSDGRGLRLITTPFTSGGGRVYPTDKAHRITGWGISPYFAKLIGVSPNAKPFRDNEGKGVSLRVNHDLGWAVLTAVAAYESFDRNEFNDWDATASNEAGTFFFNDIKTISQEVRLASPSGGKVQWLAGLYHATEDVDGGFYSDFSQAKNLGFYMSTTYGQKVETTGVFANVDYRLTDRLTLVGGLRYEDESRDLNNFQTRVLEPNPRLNAATSKSQHMGEWTGKLGAEYAFSDNILTYANVSRGVKSGGFTTYNSGLPEQLDPFKFEELIAYETGVKASLLDNRLQVNAAAYYYDYRDQQLQGVLYTLTGRVGRMINVPKSHIQGAELELRWRPLHNLTVTQAVGYKYGEYDEFYFVNATATEAARDPVTGEYKTIVYSDRSGERLPFPRFDYKGSVAYEHQFGDWAVEAETNYAYRSEKFSTSSNSVIGDYWLVNANLTLRPMNGAYAFGVFVNNLTNDYSEESRNRFISASTGSPNPPRTWGVRLNYRY</sequence>
<accession>A0ABV2RCQ0</accession>
<dbReference type="InterPro" id="IPR039426">
    <property type="entry name" value="TonB-dep_rcpt-like"/>
</dbReference>
<keyword evidence="4" id="KW-0410">Iron transport</keyword>
<keyword evidence="6" id="KW-0408">Iron</keyword>
<gene>
    <name evidence="16" type="ORF">ABIE19_002269</name>
</gene>
<keyword evidence="17" id="KW-1185">Reference proteome</keyword>
<feature type="domain" description="TonB-dependent receptor plug" evidence="15">
    <location>
        <begin position="52"/>
        <end position="158"/>
    </location>
</feature>
<dbReference type="RefSeq" id="WP_354089299.1">
    <property type="nucleotide sequence ID" value="NZ_JBEPTF010000003.1"/>
</dbReference>
<comment type="caution">
    <text evidence="16">The sequence shown here is derived from an EMBL/GenBank/DDBJ whole genome shotgun (WGS) entry which is preliminary data.</text>
</comment>
<keyword evidence="8 12" id="KW-0798">TonB box</keyword>
<dbReference type="PROSITE" id="PS52016">
    <property type="entry name" value="TONB_DEPENDENT_REC_3"/>
    <property type="match status" value="1"/>
</dbReference>
<reference evidence="16 17" key="1">
    <citation type="submission" date="2024-06" db="EMBL/GenBank/DDBJ databases">
        <title>Sorghum-associated microbial communities from plants grown in Nebraska, USA.</title>
        <authorList>
            <person name="Schachtman D."/>
        </authorList>
    </citation>
    <scope>NUCLEOTIDE SEQUENCE [LARGE SCALE GENOMIC DNA]</scope>
    <source>
        <strain evidence="16 17">2814</strain>
    </source>
</reference>
<keyword evidence="13" id="KW-0732">Signal</keyword>
<keyword evidence="2 11" id="KW-0813">Transport</keyword>
<evidence type="ECO:0000313" key="17">
    <source>
        <dbReference type="Proteomes" id="UP001549313"/>
    </source>
</evidence>
<organism evidence="16 17">
    <name type="scientific">Brevundimonas faecalis</name>
    <dbReference type="NCBI Taxonomy" id="947378"/>
    <lineage>
        <taxon>Bacteria</taxon>
        <taxon>Pseudomonadati</taxon>
        <taxon>Pseudomonadota</taxon>
        <taxon>Alphaproteobacteria</taxon>
        <taxon>Caulobacterales</taxon>
        <taxon>Caulobacteraceae</taxon>
        <taxon>Brevundimonas</taxon>
    </lineage>
</organism>
<evidence type="ECO:0000256" key="2">
    <source>
        <dbReference type="ARBA" id="ARBA00022448"/>
    </source>
</evidence>
<dbReference type="PANTHER" id="PTHR32552:SF81">
    <property type="entry name" value="TONB-DEPENDENT OUTER MEMBRANE RECEPTOR"/>
    <property type="match status" value="1"/>
</dbReference>
<evidence type="ECO:0000256" key="9">
    <source>
        <dbReference type="ARBA" id="ARBA00023136"/>
    </source>
</evidence>
<dbReference type="InterPro" id="IPR012910">
    <property type="entry name" value="Plug_dom"/>
</dbReference>
<keyword evidence="10 11" id="KW-0998">Cell outer membrane</keyword>
<name>A0ABV2RCQ0_9CAUL</name>
<dbReference type="SUPFAM" id="SSF56935">
    <property type="entry name" value="Porins"/>
    <property type="match status" value="1"/>
</dbReference>
<evidence type="ECO:0000256" key="1">
    <source>
        <dbReference type="ARBA" id="ARBA00004571"/>
    </source>
</evidence>